<dbReference type="AlphaFoldDB" id="A0A6A3KTV3"/>
<dbReference type="Proteomes" id="UP000435112">
    <property type="component" value="Unassembled WGS sequence"/>
</dbReference>
<dbReference type="OrthoDB" id="10270697at2759"/>
<proteinExistence type="predicted"/>
<evidence type="ECO:0000313" key="1">
    <source>
        <dbReference type="EMBL" id="KAE9008725.1"/>
    </source>
</evidence>
<reference evidence="1 2" key="1">
    <citation type="submission" date="2018-09" db="EMBL/GenBank/DDBJ databases">
        <title>Genomic investigation of the strawberry pathogen Phytophthora fragariae indicates pathogenicity is determined by transcriptional variation in three key races.</title>
        <authorList>
            <person name="Adams T.M."/>
            <person name="Armitage A.D."/>
            <person name="Sobczyk M.K."/>
            <person name="Bates H.J."/>
            <person name="Dunwell J.M."/>
            <person name="Nellist C.F."/>
            <person name="Harrison R.J."/>
        </authorList>
    </citation>
    <scope>NUCLEOTIDE SEQUENCE [LARGE SCALE GENOMIC DNA]</scope>
    <source>
        <strain evidence="1 2">SCRP324</strain>
    </source>
</reference>
<sequence length="40" mass="4454">MFMMRAQLAALNADMHDAIFIIMLMRSLPPTPASTVCTGW</sequence>
<organism evidence="1 2">
    <name type="scientific">Phytophthora rubi</name>
    <dbReference type="NCBI Taxonomy" id="129364"/>
    <lineage>
        <taxon>Eukaryota</taxon>
        <taxon>Sar</taxon>
        <taxon>Stramenopiles</taxon>
        <taxon>Oomycota</taxon>
        <taxon>Peronosporomycetes</taxon>
        <taxon>Peronosporales</taxon>
        <taxon>Peronosporaceae</taxon>
        <taxon>Phytophthora</taxon>
    </lineage>
</organism>
<protein>
    <submittedName>
        <fullName evidence="1">Uncharacterized protein</fullName>
    </submittedName>
</protein>
<name>A0A6A3KTV3_9STRA</name>
<accession>A0A6A3KTV3</accession>
<comment type="caution">
    <text evidence="1">The sequence shown here is derived from an EMBL/GenBank/DDBJ whole genome shotgun (WGS) entry which is preliminary data.</text>
</comment>
<evidence type="ECO:0000313" key="2">
    <source>
        <dbReference type="Proteomes" id="UP000435112"/>
    </source>
</evidence>
<gene>
    <name evidence="1" type="ORF">PR002_g15813</name>
</gene>
<dbReference type="EMBL" id="QXFU01001172">
    <property type="protein sequence ID" value="KAE9008725.1"/>
    <property type="molecule type" value="Genomic_DNA"/>
</dbReference>